<evidence type="ECO:0000313" key="2">
    <source>
        <dbReference type="Proteomes" id="UP000188268"/>
    </source>
</evidence>
<evidence type="ECO:0000313" key="1">
    <source>
        <dbReference type="EMBL" id="OMP05844.1"/>
    </source>
</evidence>
<gene>
    <name evidence="1" type="ORF">CCACVL1_01811</name>
</gene>
<protein>
    <submittedName>
        <fullName evidence="1">Uncharacterized protein</fullName>
    </submittedName>
</protein>
<dbReference type="Gramene" id="OMP05844">
    <property type="protein sequence ID" value="OMP05844"/>
    <property type="gene ID" value="CCACVL1_01811"/>
</dbReference>
<proteinExistence type="predicted"/>
<keyword evidence="2" id="KW-1185">Reference proteome</keyword>
<dbReference type="EMBL" id="AWWV01005161">
    <property type="protein sequence ID" value="OMP05844.1"/>
    <property type="molecule type" value="Genomic_DNA"/>
</dbReference>
<dbReference type="OrthoDB" id="10586634at2759"/>
<organism evidence="1 2">
    <name type="scientific">Corchorus capsularis</name>
    <name type="common">Jute</name>
    <dbReference type="NCBI Taxonomy" id="210143"/>
    <lineage>
        <taxon>Eukaryota</taxon>
        <taxon>Viridiplantae</taxon>
        <taxon>Streptophyta</taxon>
        <taxon>Embryophyta</taxon>
        <taxon>Tracheophyta</taxon>
        <taxon>Spermatophyta</taxon>
        <taxon>Magnoliopsida</taxon>
        <taxon>eudicotyledons</taxon>
        <taxon>Gunneridae</taxon>
        <taxon>Pentapetalae</taxon>
        <taxon>rosids</taxon>
        <taxon>malvids</taxon>
        <taxon>Malvales</taxon>
        <taxon>Malvaceae</taxon>
        <taxon>Grewioideae</taxon>
        <taxon>Apeibeae</taxon>
        <taxon>Corchorus</taxon>
    </lineage>
</organism>
<comment type="caution">
    <text evidence="1">The sequence shown here is derived from an EMBL/GenBank/DDBJ whole genome shotgun (WGS) entry which is preliminary data.</text>
</comment>
<name>A0A1R3KFN8_COCAP</name>
<accession>A0A1R3KFN8</accession>
<sequence length="157" mass="17719">MMHEYSVQPEGSSNLVLCEIKYELVGKKRKSCDDLGEYEEEGSSSTVKKIGLDLDCQNKPVPVPIISQNKNMNNEVILEELPVELNHEAIWEELPVELNHATYELNPVVPVNDYGFPTDDPIYPGPESVLDNLGWDWCNCIEHHNSMAALGFHSTFC</sequence>
<dbReference type="AlphaFoldDB" id="A0A1R3KFN8"/>
<dbReference type="Proteomes" id="UP000188268">
    <property type="component" value="Unassembled WGS sequence"/>
</dbReference>
<reference evidence="1 2" key="1">
    <citation type="submission" date="2013-09" db="EMBL/GenBank/DDBJ databases">
        <title>Corchorus capsularis genome sequencing.</title>
        <authorList>
            <person name="Alam M."/>
            <person name="Haque M.S."/>
            <person name="Islam M.S."/>
            <person name="Emdad E.M."/>
            <person name="Islam M.M."/>
            <person name="Ahmed B."/>
            <person name="Halim A."/>
            <person name="Hossen Q.M.M."/>
            <person name="Hossain M.Z."/>
            <person name="Ahmed R."/>
            <person name="Khan M.M."/>
            <person name="Islam R."/>
            <person name="Rashid M.M."/>
            <person name="Khan S.A."/>
            <person name="Rahman M.S."/>
            <person name="Alam M."/>
        </authorList>
    </citation>
    <scope>NUCLEOTIDE SEQUENCE [LARGE SCALE GENOMIC DNA]</scope>
    <source>
        <strain evidence="2">cv. CVL-1</strain>
        <tissue evidence="1">Whole seedling</tissue>
    </source>
</reference>